<evidence type="ECO:0000313" key="1">
    <source>
        <dbReference type="EMBL" id="KAF4975986.1"/>
    </source>
</evidence>
<gene>
    <name evidence="1" type="ORF">FZEAL_7293</name>
</gene>
<protein>
    <submittedName>
        <fullName evidence="1">Uncharacterized protein</fullName>
    </submittedName>
</protein>
<dbReference type="OrthoDB" id="5035669at2759"/>
<comment type="caution">
    <text evidence="1">The sequence shown here is derived from an EMBL/GenBank/DDBJ whole genome shotgun (WGS) entry which is preliminary data.</text>
</comment>
<dbReference type="AlphaFoldDB" id="A0A8H4XJ06"/>
<reference evidence="1" key="2">
    <citation type="submission" date="2020-05" db="EMBL/GenBank/DDBJ databases">
        <authorList>
            <person name="Kim H.-S."/>
            <person name="Proctor R.H."/>
            <person name="Brown D.W."/>
        </authorList>
    </citation>
    <scope>NUCLEOTIDE SEQUENCE</scope>
    <source>
        <strain evidence="1">NRRL 22465</strain>
    </source>
</reference>
<keyword evidence="2" id="KW-1185">Reference proteome</keyword>
<dbReference type="Proteomes" id="UP000635477">
    <property type="component" value="Unassembled WGS sequence"/>
</dbReference>
<reference evidence="1" key="1">
    <citation type="journal article" date="2020" name="BMC Genomics">
        <title>Correction to: Identification and distribution of gene clusters required for synthesis of sphingolipid metabolism inhibitors in diverse species of the filamentous fungus Fusarium.</title>
        <authorList>
            <person name="Kim H.S."/>
            <person name="Lohmar J.M."/>
            <person name="Busman M."/>
            <person name="Brown D.W."/>
            <person name="Naumann T.A."/>
            <person name="Divon H.H."/>
            <person name="Lysoe E."/>
            <person name="Uhlig S."/>
            <person name="Proctor R.H."/>
        </authorList>
    </citation>
    <scope>NUCLEOTIDE SEQUENCE</scope>
    <source>
        <strain evidence="1">NRRL 22465</strain>
    </source>
</reference>
<evidence type="ECO:0000313" key="2">
    <source>
        <dbReference type="Proteomes" id="UP000635477"/>
    </source>
</evidence>
<dbReference type="EMBL" id="JABEYC010000582">
    <property type="protein sequence ID" value="KAF4975986.1"/>
    <property type="molecule type" value="Genomic_DNA"/>
</dbReference>
<organism evidence="1 2">
    <name type="scientific">Fusarium zealandicum</name>
    <dbReference type="NCBI Taxonomy" id="1053134"/>
    <lineage>
        <taxon>Eukaryota</taxon>
        <taxon>Fungi</taxon>
        <taxon>Dikarya</taxon>
        <taxon>Ascomycota</taxon>
        <taxon>Pezizomycotina</taxon>
        <taxon>Sordariomycetes</taxon>
        <taxon>Hypocreomycetidae</taxon>
        <taxon>Hypocreales</taxon>
        <taxon>Nectriaceae</taxon>
        <taxon>Fusarium</taxon>
        <taxon>Fusarium staphyleae species complex</taxon>
    </lineage>
</organism>
<name>A0A8H4XJ06_9HYPO</name>
<accession>A0A8H4XJ06</accession>
<sequence length="725" mass="81304">MSQAFTEALDRAARSLCGPAPNGQPNLRFGHVTLPLTYRADFDRHGTHYVSLETSSPFRTMFVVPGFEAQQIRERKAEGKNTIVWAYPQLLTVLKRGRARPGTGPDAWKDNILPRNVFVVFSVDLSFPVDCALALLGVVQWALDVSMRSSAAIRILALSTDKDLTVFNRLINQRQRHTLLCVDLSNLGQPHEEYSFHGLEDESFEEEIVSTMAISQPHSRHVLLLFRDDVDVDVISETTNTAFDEQLLDSDYILPSRQRLQGMFSLTDEDHQNGIGGRSILCAQNEKPLMFFRGFTHMHMVFGMPSFKLVFDRVKAQVVQAEVETSNLERHVQMSWSRQPDVQEVHIYCPSTGLQEFLKDGPRHHRAIDHHHAGAFIAAVFSLHTWGLEPVSVLRCFELNEQLLVGMLFRLSRQQIVDNCNVLRPGRFLTGPSGSLFQDLLPAVRYDYQIAYFLAIESSHPLVAQVKMQVATLLTMGLVSSIEIRGCTTESLPWLAKNCWGYGRELAATGTIWLALGLWKRLARDHNDFQGCSRFSGNHMLSTLDGVVSTPMISVRNYETVVADIFKVLSHHEIFVSTKVVHEESAFSPARSQELQYHLLRAYAHQLTMSQCHNLVRTINTIISTGTDVAGIGHINLPHLFDIEAMAASEAACLRYDELPETTVSFGICGGFANQNTALNLNRVSASFWTGIPAALVLAWKREIGLRAPLDIQLDCTVDVPVIKK</sequence>
<proteinExistence type="predicted"/>